<dbReference type="InterPro" id="IPR013078">
    <property type="entry name" value="His_Pase_superF_clade-1"/>
</dbReference>
<evidence type="ECO:0000256" key="1">
    <source>
        <dbReference type="PIRSR" id="PIRSR613078-1"/>
    </source>
</evidence>
<gene>
    <name evidence="3" type="ORF">CFN03_00810</name>
</gene>
<dbReference type="PANTHER" id="PTHR48100">
    <property type="entry name" value="BROAD-SPECIFICITY PHOSPHATASE YOR283W-RELATED"/>
    <property type="match status" value="1"/>
</dbReference>
<proteinExistence type="predicted"/>
<dbReference type="Pfam" id="PF00300">
    <property type="entry name" value="His_Phos_1"/>
    <property type="match status" value="1"/>
</dbReference>
<feature type="active site" description="Proton donor/acceptor" evidence="1">
    <location>
        <position position="86"/>
    </location>
</feature>
<evidence type="ECO:0000256" key="2">
    <source>
        <dbReference type="PIRSR" id="PIRSR613078-2"/>
    </source>
</evidence>
<dbReference type="EMBL" id="NPEZ01000001">
    <property type="protein sequence ID" value="OZT77857.1"/>
    <property type="molecule type" value="Genomic_DNA"/>
</dbReference>
<comment type="caution">
    <text evidence="3">The sequence shown here is derived from an EMBL/GenBank/DDBJ whole genome shotgun (WGS) entry which is preliminary data.</text>
</comment>
<dbReference type="GO" id="GO:0016791">
    <property type="term" value="F:phosphatase activity"/>
    <property type="evidence" value="ECO:0007669"/>
    <property type="project" value="TreeGrafter"/>
</dbReference>
<organism evidence="3 4">
    <name type="scientific">Salinicoccus roseus</name>
    <dbReference type="NCBI Taxonomy" id="45670"/>
    <lineage>
        <taxon>Bacteria</taxon>
        <taxon>Bacillati</taxon>
        <taxon>Bacillota</taxon>
        <taxon>Bacilli</taxon>
        <taxon>Bacillales</taxon>
        <taxon>Staphylococcaceae</taxon>
        <taxon>Salinicoccus</taxon>
    </lineage>
</organism>
<dbReference type="InterPro" id="IPR029033">
    <property type="entry name" value="His_PPase_superfam"/>
</dbReference>
<dbReference type="SUPFAM" id="SSF53254">
    <property type="entry name" value="Phosphoglycerate mutase-like"/>
    <property type="match status" value="1"/>
</dbReference>
<accession>A0A265E8E7</accession>
<dbReference type="CDD" id="cd07067">
    <property type="entry name" value="HP_PGM_like"/>
    <property type="match status" value="1"/>
</dbReference>
<dbReference type="GO" id="GO:0005737">
    <property type="term" value="C:cytoplasm"/>
    <property type="evidence" value="ECO:0007669"/>
    <property type="project" value="TreeGrafter"/>
</dbReference>
<dbReference type="Gene3D" id="3.40.50.1240">
    <property type="entry name" value="Phosphoglycerate mutase-like"/>
    <property type="match status" value="1"/>
</dbReference>
<feature type="binding site" evidence="2">
    <location>
        <position position="62"/>
    </location>
    <ligand>
        <name>substrate</name>
    </ligand>
</feature>
<feature type="active site" description="Tele-phosphohistidine intermediate" evidence="1">
    <location>
        <position position="13"/>
    </location>
</feature>
<dbReference type="AlphaFoldDB" id="A0A265E8E7"/>
<dbReference type="InterPro" id="IPR050275">
    <property type="entry name" value="PGM_Phosphatase"/>
</dbReference>
<name>A0A265E8E7_9STAP</name>
<feature type="binding site" evidence="2">
    <location>
        <begin position="12"/>
        <end position="19"/>
    </location>
    <ligand>
        <name>substrate</name>
    </ligand>
</feature>
<evidence type="ECO:0000313" key="4">
    <source>
        <dbReference type="Proteomes" id="UP000216682"/>
    </source>
</evidence>
<sequence length="200" mass="22916">MRCTMTRICLVRHGLTEYNHLRKLQGSSDIPLNAEGEYQAQCAAEKLMDEPFDTIVSSPLGRAYRTAEIINQHHHLPIHTMEELKEQHFGTLEGSHIDHIIEKYPNGELPGAETFSALSARAEKAIKHIHEQFEGQYVLLTAHSRTIKSILALFSDEIDMLMTKLDNCSLSHIEFIDSEWHVHAYNVPTYKETRQEEHNG</sequence>
<dbReference type="SMART" id="SM00855">
    <property type="entry name" value="PGAM"/>
    <property type="match status" value="1"/>
</dbReference>
<evidence type="ECO:0000313" key="3">
    <source>
        <dbReference type="EMBL" id="OZT77857.1"/>
    </source>
</evidence>
<evidence type="ECO:0008006" key="5">
    <source>
        <dbReference type="Google" id="ProtNLM"/>
    </source>
</evidence>
<dbReference type="PANTHER" id="PTHR48100:SF59">
    <property type="entry name" value="ADENOSYLCOBALAMIN_ALPHA-RIBAZOLE PHOSPHATASE"/>
    <property type="match status" value="1"/>
</dbReference>
<reference evidence="3 4" key="1">
    <citation type="submission" date="2017-07" db="EMBL/GenBank/DDBJ databases">
        <title>Shotgun whole genome sequences of three halophilic bacterial isolates.</title>
        <authorList>
            <person name="Pozzo T."/>
            <person name="Higdon S.M."/>
            <person name="Quillaguaman J."/>
        </authorList>
    </citation>
    <scope>NUCLEOTIDE SEQUENCE [LARGE SCALE GENOMIC DNA]</scope>
    <source>
        <strain evidence="3 4">BU-1</strain>
    </source>
</reference>
<protein>
    <recommendedName>
        <fullName evidence="5">Histidine phosphatase family protein</fullName>
    </recommendedName>
</protein>
<dbReference type="Proteomes" id="UP000216682">
    <property type="component" value="Unassembled WGS sequence"/>
</dbReference>